<evidence type="ECO:0000313" key="1">
    <source>
        <dbReference type="EMBL" id="GGH84844.1"/>
    </source>
</evidence>
<dbReference type="Pfam" id="PF09501">
    <property type="entry name" value="Bac_small_YrzI"/>
    <property type="match status" value="1"/>
</dbReference>
<evidence type="ECO:0000313" key="2">
    <source>
        <dbReference type="Proteomes" id="UP000656813"/>
    </source>
</evidence>
<gene>
    <name evidence="1" type="ORF">GCM10007096_28850</name>
</gene>
<name>A0A8J3ENK8_9BACL</name>
<dbReference type="Proteomes" id="UP000656813">
    <property type="component" value="Unassembled WGS sequence"/>
</dbReference>
<protein>
    <recommendedName>
        <fullName evidence="3">YrzI family small protein</fullName>
    </recommendedName>
</protein>
<organism evidence="1 2">
    <name type="scientific">Pullulanibacillus pueri</name>
    <dbReference type="NCBI Taxonomy" id="1437324"/>
    <lineage>
        <taxon>Bacteria</taxon>
        <taxon>Bacillati</taxon>
        <taxon>Bacillota</taxon>
        <taxon>Bacilli</taxon>
        <taxon>Bacillales</taxon>
        <taxon>Sporolactobacillaceae</taxon>
        <taxon>Pullulanibacillus</taxon>
    </lineage>
</organism>
<proteinExistence type="predicted"/>
<reference evidence="1" key="2">
    <citation type="submission" date="2020-09" db="EMBL/GenBank/DDBJ databases">
        <authorList>
            <person name="Sun Q."/>
            <person name="Zhou Y."/>
        </authorList>
    </citation>
    <scope>NUCLEOTIDE SEQUENCE</scope>
    <source>
        <strain evidence="1">CGMCC 1.12777</strain>
    </source>
</reference>
<evidence type="ECO:0008006" key="3">
    <source>
        <dbReference type="Google" id="ProtNLM"/>
    </source>
</evidence>
<dbReference type="RefSeq" id="WP_188498088.1">
    <property type="nucleotide sequence ID" value="NZ_BMFV01000024.1"/>
</dbReference>
<accession>A0A8J3ENK8</accession>
<dbReference type="InterPro" id="IPR012655">
    <property type="entry name" value="YrzI"/>
</dbReference>
<keyword evidence="2" id="KW-1185">Reference proteome</keyword>
<reference evidence="1" key="1">
    <citation type="journal article" date="2014" name="Int. J. Syst. Evol. Microbiol.">
        <title>Complete genome sequence of Corynebacterium casei LMG S-19264T (=DSM 44701T), isolated from a smear-ripened cheese.</title>
        <authorList>
            <consortium name="US DOE Joint Genome Institute (JGI-PGF)"/>
            <person name="Walter F."/>
            <person name="Albersmeier A."/>
            <person name="Kalinowski J."/>
            <person name="Ruckert C."/>
        </authorList>
    </citation>
    <scope>NUCLEOTIDE SEQUENCE</scope>
    <source>
        <strain evidence="1">CGMCC 1.12777</strain>
    </source>
</reference>
<dbReference type="EMBL" id="BMFV01000024">
    <property type="protein sequence ID" value="GGH84844.1"/>
    <property type="molecule type" value="Genomic_DNA"/>
</dbReference>
<comment type="caution">
    <text evidence="1">The sequence shown here is derived from an EMBL/GenBank/DDBJ whole genome shotgun (WGS) entry which is preliminary data.</text>
</comment>
<dbReference type="AlphaFoldDB" id="A0A8J3ENK8"/>
<sequence length="46" mass="5529">MKMNVLSLTLTFSIRKQKKSAHHYMHEAHMKHVRNEILDKLAQNLR</sequence>